<organism evidence="9 10">
    <name type="scientific">Enterococcus canis</name>
    <dbReference type="NCBI Taxonomy" id="214095"/>
    <lineage>
        <taxon>Bacteria</taxon>
        <taxon>Bacillati</taxon>
        <taxon>Bacillota</taxon>
        <taxon>Bacilli</taxon>
        <taxon>Lactobacillales</taxon>
        <taxon>Enterococcaceae</taxon>
        <taxon>Enterococcus</taxon>
    </lineage>
</organism>
<dbReference type="Gene3D" id="2.60.40.1180">
    <property type="entry name" value="Golgi alpha-mannosidase II"/>
    <property type="match status" value="1"/>
</dbReference>
<evidence type="ECO:0000256" key="2">
    <source>
        <dbReference type="ARBA" id="ARBA00007951"/>
    </source>
</evidence>
<comment type="function">
    <text evidence="1">Alpha-L-fucosidase is responsible for hydrolyzing the alpha-1,6-linked fucose joined to the reducing-end N-acetylglucosamine of the carbohydrate moieties of glycoproteins.</text>
</comment>
<dbReference type="Proteomes" id="UP000181884">
    <property type="component" value="Unassembled WGS sequence"/>
</dbReference>
<evidence type="ECO:0000259" key="7">
    <source>
        <dbReference type="Pfam" id="PF01120"/>
    </source>
</evidence>
<sequence>MKVAHQGPFTPEWQSLAKFQVPSWFTKAKFGLFIHWGLYSIPAFNNEWYSRNMYIQNSPEYYHHRETYGPQDQFGYQDFIPLFTAEKFDPEEWLDAIQSAGARYFFPVAEHHDGFQLYQSQLSEFNSVNMGPHRDILGELKQSAEKRNIHFCTSSHRAEHWFFFGHGKEFNSDVTEPLKKGDFYWPAMPEPDNQELFSQPYPTQEFLDDWLLRTCEIIDQYQPECLYFDWWIQHEAFKENLKIVSAYYYNRGVAWGIPTAICYKHDAMMFGSGIPEIERGKFANAQPFYWQTDTAIARDSWCYTETLDYKSAKEILQNLIDIVAKNGNMLLNIGPKGDGSLPLKDREILEEIGKWLAKNGEGIYESKVWRCQGEGPTLTYDGQFLEQSRTIYSEKDIRFTSNGDSVYAFFMEPPTTEKAVIRALKITSDQNSPGFHGIIKDVQLLGSSAKIRWRQNKDGLEVTVPNIEEDYPIAYQIKIE</sequence>
<evidence type="ECO:0000256" key="4">
    <source>
        <dbReference type="ARBA" id="ARBA00022729"/>
    </source>
</evidence>
<dbReference type="Pfam" id="PF01120">
    <property type="entry name" value="Alpha_L_fucos"/>
    <property type="match status" value="1"/>
</dbReference>
<keyword evidence="10" id="KW-1185">Reference proteome</keyword>
<evidence type="ECO:0000259" key="8">
    <source>
        <dbReference type="Pfam" id="PF16757"/>
    </source>
</evidence>
<proteinExistence type="inferred from homology"/>
<evidence type="ECO:0000256" key="3">
    <source>
        <dbReference type="ARBA" id="ARBA00012662"/>
    </source>
</evidence>
<dbReference type="PRINTS" id="PR00741">
    <property type="entry name" value="GLHYDRLASE29"/>
</dbReference>
<keyword evidence="4" id="KW-0732">Signal</keyword>
<dbReference type="Pfam" id="PF16757">
    <property type="entry name" value="Fucosidase_C"/>
    <property type="match status" value="1"/>
</dbReference>
<comment type="caution">
    <text evidence="9">The sequence shown here is derived from an EMBL/GenBank/DDBJ whole genome shotgun (WGS) entry which is preliminary data.</text>
</comment>
<keyword evidence="5" id="KW-0378">Hydrolase</keyword>
<dbReference type="EC" id="3.2.1.51" evidence="3"/>
<dbReference type="GO" id="GO:0006004">
    <property type="term" value="P:fucose metabolic process"/>
    <property type="evidence" value="ECO:0007669"/>
    <property type="project" value="InterPro"/>
</dbReference>
<dbReference type="STRING" id="214095.RU97_GL000542"/>
<dbReference type="InterPro" id="IPR031919">
    <property type="entry name" value="Fucosidase_C"/>
</dbReference>
<evidence type="ECO:0000256" key="6">
    <source>
        <dbReference type="ARBA" id="ARBA00023295"/>
    </source>
</evidence>
<dbReference type="InterPro" id="IPR013780">
    <property type="entry name" value="Glyco_hydro_b"/>
</dbReference>
<dbReference type="InterPro" id="IPR016286">
    <property type="entry name" value="FUC_metazoa-typ"/>
</dbReference>
<evidence type="ECO:0000256" key="5">
    <source>
        <dbReference type="ARBA" id="ARBA00022801"/>
    </source>
</evidence>
<dbReference type="SMART" id="SM00812">
    <property type="entry name" value="Alpha_L_fucos"/>
    <property type="match status" value="1"/>
</dbReference>
<protein>
    <recommendedName>
        <fullName evidence="3">alpha-L-fucosidase</fullName>
        <ecNumber evidence="3">3.2.1.51</ecNumber>
    </recommendedName>
</protein>
<name>A0A1L8RKL2_9ENTE</name>
<evidence type="ECO:0000313" key="9">
    <source>
        <dbReference type="EMBL" id="OJG20309.1"/>
    </source>
</evidence>
<evidence type="ECO:0000313" key="10">
    <source>
        <dbReference type="Proteomes" id="UP000181884"/>
    </source>
</evidence>
<feature type="domain" description="Glycoside hydrolase family 29 N-terminal" evidence="7">
    <location>
        <begin position="4"/>
        <end position="361"/>
    </location>
</feature>
<dbReference type="GO" id="GO:0016139">
    <property type="term" value="P:glycoside catabolic process"/>
    <property type="evidence" value="ECO:0007669"/>
    <property type="project" value="TreeGrafter"/>
</dbReference>
<dbReference type="PANTHER" id="PTHR10030:SF37">
    <property type="entry name" value="ALPHA-L-FUCOSIDASE-RELATED"/>
    <property type="match status" value="1"/>
</dbReference>
<feature type="domain" description="Alpha-L-fucosidase C-terminal" evidence="8">
    <location>
        <begin position="394"/>
        <end position="479"/>
    </location>
</feature>
<keyword evidence="6" id="KW-0326">Glycosidase</keyword>
<reference evidence="9 10" key="1">
    <citation type="submission" date="2014-12" db="EMBL/GenBank/DDBJ databases">
        <title>Draft genome sequences of 29 type strains of Enterococci.</title>
        <authorList>
            <person name="Zhong Z."/>
            <person name="Sun Z."/>
            <person name="Liu W."/>
            <person name="Zhang W."/>
            <person name="Zhang H."/>
        </authorList>
    </citation>
    <scope>NUCLEOTIDE SEQUENCE [LARGE SCALE GENOMIC DNA]</scope>
    <source>
        <strain evidence="9 10">DSM 17029</strain>
    </source>
</reference>
<evidence type="ECO:0000256" key="1">
    <source>
        <dbReference type="ARBA" id="ARBA00004071"/>
    </source>
</evidence>
<dbReference type="SUPFAM" id="SSF51445">
    <property type="entry name" value="(Trans)glycosidases"/>
    <property type="match status" value="1"/>
</dbReference>
<dbReference type="GO" id="GO:0005764">
    <property type="term" value="C:lysosome"/>
    <property type="evidence" value="ECO:0007669"/>
    <property type="project" value="TreeGrafter"/>
</dbReference>
<dbReference type="PIRSF" id="PIRSF001092">
    <property type="entry name" value="Alpha-L-fucosidase"/>
    <property type="match status" value="1"/>
</dbReference>
<dbReference type="Gene3D" id="3.20.20.80">
    <property type="entry name" value="Glycosidases"/>
    <property type="match status" value="1"/>
</dbReference>
<dbReference type="EMBL" id="JXKH01000001">
    <property type="protein sequence ID" value="OJG20309.1"/>
    <property type="molecule type" value="Genomic_DNA"/>
</dbReference>
<accession>A0A1L8RKL2</accession>
<dbReference type="AlphaFoldDB" id="A0A1L8RKL2"/>
<comment type="similarity">
    <text evidence="2">Belongs to the glycosyl hydrolase 29 family.</text>
</comment>
<dbReference type="GO" id="GO:0004560">
    <property type="term" value="F:alpha-L-fucosidase activity"/>
    <property type="evidence" value="ECO:0007669"/>
    <property type="project" value="InterPro"/>
</dbReference>
<dbReference type="InterPro" id="IPR017853">
    <property type="entry name" value="GH"/>
</dbReference>
<dbReference type="InterPro" id="IPR000933">
    <property type="entry name" value="Glyco_hydro_29"/>
</dbReference>
<dbReference type="PANTHER" id="PTHR10030">
    <property type="entry name" value="ALPHA-L-FUCOSIDASE"/>
    <property type="match status" value="1"/>
</dbReference>
<gene>
    <name evidence="9" type="ORF">RU97_GL000542</name>
</gene>
<dbReference type="InterPro" id="IPR057739">
    <property type="entry name" value="Glyco_hydro_29_N"/>
</dbReference>